<feature type="region of interest" description="Disordered" evidence="1">
    <location>
        <begin position="1"/>
        <end position="21"/>
    </location>
</feature>
<feature type="compositionally biased region" description="Acidic residues" evidence="1">
    <location>
        <begin position="344"/>
        <end position="353"/>
    </location>
</feature>
<comment type="caution">
    <text evidence="2">The sequence shown here is derived from an EMBL/GenBank/DDBJ whole genome shotgun (WGS) entry which is preliminary data.</text>
</comment>
<feature type="region of interest" description="Disordered" evidence="1">
    <location>
        <begin position="448"/>
        <end position="470"/>
    </location>
</feature>
<evidence type="ECO:0000313" key="2">
    <source>
        <dbReference type="EMBL" id="PGH30356.1"/>
    </source>
</evidence>
<dbReference type="Proteomes" id="UP000226031">
    <property type="component" value="Unassembled WGS sequence"/>
</dbReference>
<sequence>MSKKAPRLWDRKPMTPFNSRSSSHKVWKRFLASTSNDIGRDGVDHDTFLTEINNSSAHRGVLRGVKRRCTAACVGVERGRSFLETKWETEDMGTRKRKYAPRMEDCMWEGVEDAYTVTDTDDIKPNKHVEEQQSAEPKAVDKSELGLDVVVGQHHHPELLDTPLVSCQSLGNDLWDPEDPAKLDEQDIDVAPPVMQEQTGTLDPEDLEFGEDVTLVTSPLLEAESALLTTAKIENAAKEAVTPLAIPTSRLLFPTLEGDDADFITDFLSQAQAKRAAAKSAMPSNESENASWEDPARSPTPRARRVLEDLDKNSPSSPRQQVSPSKLRQTPVSPSPKTPTAIDPEQEEIEQEEQGQGIREETEEDQQQPRVVTPWRRSTRKNFSRTQRHTPTVPNHIPVRRSNGTEFVFLQRSEEQQLSLTTKANTRRNKGDAQFPCFVLQAINAKEYDPFGNSNGDTSGPASPRKSPRKRIRIVKKVMWDEEHLVQYEGETYDSEEQSMEIGQGSHSPKPAISQPAKRERKKKNQDPNTTSKSDDKSKPNKQPVSTQSDPQPAKSPTVTRKVRKLGFPGNSNPSNINHTSTTAATAPTSTKISTATRKIASSHPGTPIQRKKLAPKSPKAIVFKVSDDRAPKISIAATTGSTTTTTGTAAPTTRAAAKKFGSSCLPRHTGRTRM</sequence>
<protein>
    <submittedName>
        <fullName evidence="2">Uncharacterized protein</fullName>
    </submittedName>
</protein>
<feature type="compositionally biased region" description="Polar residues" evidence="1">
    <location>
        <begin position="452"/>
        <end position="461"/>
    </location>
</feature>
<accession>A0A2B7Z8V1</accession>
<proteinExistence type="predicted"/>
<feature type="region of interest" description="Disordered" evidence="1">
    <location>
        <begin position="276"/>
        <end position="399"/>
    </location>
</feature>
<reference evidence="2 3" key="1">
    <citation type="submission" date="2017-10" db="EMBL/GenBank/DDBJ databases">
        <title>Comparative genomics in systemic dimorphic fungi from Ajellomycetaceae.</title>
        <authorList>
            <person name="Munoz J.F."/>
            <person name="Mcewen J.G."/>
            <person name="Clay O.K."/>
            <person name="Cuomo C.A."/>
        </authorList>
    </citation>
    <scope>NUCLEOTIDE SEQUENCE [LARGE SCALE GENOMIC DNA]</scope>
    <source>
        <strain evidence="2 3">UAMH4076</strain>
    </source>
</reference>
<feature type="compositionally biased region" description="Low complexity" evidence="1">
    <location>
        <begin position="314"/>
        <end position="325"/>
    </location>
</feature>
<keyword evidence="3" id="KW-1185">Reference proteome</keyword>
<dbReference type="AlphaFoldDB" id="A0A2B7Z8V1"/>
<name>A0A2B7Z8V1_9EURO</name>
<dbReference type="VEuPathDB" id="FungiDB:EMCG_03588"/>
<feature type="compositionally biased region" description="Low complexity" evidence="1">
    <location>
        <begin position="580"/>
        <end position="597"/>
    </location>
</feature>
<organism evidence="2 3">
    <name type="scientific">[Emmonsia] crescens</name>
    <dbReference type="NCBI Taxonomy" id="73230"/>
    <lineage>
        <taxon>Eukaryota</taxon>
        <taxon>Fungi</taxon>
        <taxon>Dikarya</taxon>
        <taxon>Ascomycota</taxon>
        <taxon>Pezizomycotina</taxon>
        <taxon>Eurotiomycetes</taxon>
        <taxon>Eurotiomycetidae</taxon>
        <taxon>Onygenales</taxon>
        <taxon>Ajellomycetaceae</taxon>
        <taxon>Emergomyces</taxon>
    </lineage>
</organism>
<feature type="region of interest" description="Disordered" evidence="1">
    <location>
        <begin position="491"/>
        <end position="617"/>
    </location>
</feature>
<feature type="compositionally biased region" description="Polar residues" evidence="1">
    <location>
        <begin position="570"/>
        <end position="579"/>
    </location>
</feature>
<gene>
    <name evidence="2" type="ORF">GX50_06875</name>
</gene>
<dbReference type="EMBL" id="PDND01000177">
    <property type="protein sequence ID" value="PGH30356.1"/>
    <property type="molecule type" value="Genomic_DNA"/>
</dbReference>
<evidence type="ECO:0000313" key="3">
    <source>
        <dbReference type="Proteomes" id="UP000226031"/>
    </source>
</evidence>
<feature type="compositionally biased region" description="Basic residues" evidence="1">
    <location>
        <begin position="377"/>
        <end position="388"/>
    </location>
</feature>
<evidence type="ECO:0000256" key="1">
    <source>
        <dbReference type="SAM" id="MobiDB-lite"/>
    </source>
</evidence>
<dbReference type="STRING" id="73230.A0A2B7Z8V1"/>
<feature type="compositionally biased region" description="Polar residues" evidence="1">
    <location>
        <begin position="541"/>
        <end position="559"/>
    </location>
</feature>